<dbReference type="OrthoDB" id="9776218at2"/>
<dbReference type="GO" id="GO:0140359">
    <property type="term" value="F:ABC-type transporter activity"/>
    <property type="evidence" value="ECO:0007669"/>
    <property type="project" value="InterPro"/>
</dbReference>
<dbReference type="PANTHER" id="PTHR30294:SF38">
    <property type="entry name" value="TRANSPORT PERMEASE PROTEIN"/>
    <property type="match status" value="1"/>
</dbReference>
<evidence type="ECO:0000256" key="7">
    <source>
        <dbReference type="ARBA" id="ARBA00023136"/>
    </source>
</evidence>
<keyword evidence="3 8" id="KW-0813">Transport</keyword>
<keyword evidence="6 8" id="KW-1133">Transmembrane helix</keyword>
<keyword evidence="7 8" id="KW-0472">Membrane</keyword>
<organism evidence="10 11">
    <name type="scientific">Rubrobacter taiwanensis</name>
    <dbReference type="NCBI Taxonomy" id="185139"/>
    <lineage>
        <taxon>Bacteria</taxon>
        <taxon>Bacillati</taxon>
        <taxon>Actinomycetota</taxon>
        <taxon>Rubrobacteria</taxon>
        <taxon>Rubrobacterales</taxon>
        <taxon>Rubrobacteraceae</taxon>
        <taxon>Rubrobacter</taxon>
    </lineage>
</organism>
<dbReference type="GO" id="GO:0043190">
    <property type="term" value="C:ATP-binding cassette (ABC) transporter complex"/>
    <property type="evidence" value="ECO:0007669"/>
    <property type="project" value="InterPro"/>
</dbReference>
<evidence type="ECO:0000259" key="9">
    <source>
        <dbReference type="PROSITE" id="PS51012"/>
    </source>
</evidence>
<dbReference type="AlphaFoldDB" id="A0A4R1BG62"/>
<dbReference type="InterPro" id="IPR013525">
    <property type="entry name" value="ABC2_TM"/>
</dbReference>
<evidence type="ECO:0000256" key="5">
    <source>
        <dbReference type="ARBA" id="ARBA00022692"/>
    </source>
</evidence>
<keyword evidence="5 8" id="KW-0812">Transmembrane</keyword>
<comment type="caution">
    <text evidence="10">The sequence shown here is derived from an EMBL/GenBank/DDBJ whole genome shotgun (WGS) entry which is preliminary data.</text>
</comment>
<dbReference type="PRINTS" id="PR00164">
    <property type="entry name" value="ABC2TRNSPORT"/>
</dbReference>
<feature type="transmembrane region" description="Helical" evidence="8">
    <location>
        <begin position="134"/>
        <end position="155"/>
    </location>
</feature>
<dbReference type="Pfam" id="PF01061">
    <property type="entry name" value="ABC2_membrane"/>
    <property type="match status" value="1"/>
</dbReference>
<feature type="transmembrane region" description="Helical" evidence="8">
    <location>
        <begin position="95"/>
        <end position="122"/>
    </location>
</feature>
<keyword evidence="11" id="KW-1185">Reference proteome</keyword>
<evidence type="ECO:0000313" key="10">
    <source>
        <dbReference type="EMBL" id="TCJ16124.1"/>
    </source>
</evidence>
<dbReference type="RefSeq" id="WP_132691719.1">
    <property type="nucleotide sequence ID" value="NZ_SKBU01000018.1"/>
</dbReference>
<comment type="similarity">
    <text evidence="2 8">Belongs to the ABC-2 integral membrane protein family.</text>
</comment>
<dbReference type="Proteomes" id="UP000295244">
    <property type="component" value="Unassembled WGS sequence"/>
</dbReference>
<feature type="transmembrane region" description="Helical" evidence="8">
    <location>
        <begin position="162"/>
        <end position="181"/>
    </location>
</feature>
<reference evidence="10 11" key="1">
    <citation type="submission" date="2019-03" db="EMBL/GenBank/DDBJ databases">
        <title>Whole genome sequence of a novel Rubrobacter taiwanensis strain, isolated from Yellowstone National Park.</title>
        <authorList>
            <person name="Freed S."/>
            <person name="Ramaley R.F."/>
            <person name="Kyndt J.A."/>
        </authorList>
    </citation>
    <scope>NUCLEOTIDE SEQUENCE [LARGE SCALE GENOMIC DNA]</scope>
    <source>
        <strain evidence="10 11">Yellowstone</strain>
    </source>
</reference>
<evidence type="ECO:0000256" key="3">
    <source>
        <dbReference type="ARBA" id="ARBA00022448"/>
    </source>
</evidence>
<dbReference type="PANTHER" id="PTHR30294">
    <property type="entry name" value="MEMBRANE COMPONENT OF ABC TRANSPORTER YHHJ-RELATED"/>
    <property type="match status" value="1"/>
</dbReference>
<accession>A0A4R1BG62</accession>
<evidence type="ECO:0000256" key="2">
    <source>
        <dbReference type="ARBA" id="ARBA00007783"/>
    </source>
</evidence>
<evidence type="ECO:0000256" key="8">
    <source>
        <dbReference type="RuleBase" id="RU361157"/>
    </source>
</evidence>
<feature type="transmembrane region" description="Helical" evidence="8">
    <location>
        <begin position="219"/>
        <end position="237"/>
    </location>
</feature>
<feature type="transmembrane region" description="Helical" evidence="8">
    <location>
        <begin position="52"/>
        <end position="74"/>
    </location>
</feature>
<dbReference type="PIRSF" id="PIRSF006648">
    <property type="entry name" value="DrrB"/>
    <property type="match status" value="1"/>
</dbReference>
<dbReference type="InterPro" id="IPR000412">
    <property type="entry name" value="ABC_2_transport"/>
</dbReference>
<evidence type="ECO:0000256" key="4">
    <source>
        <dbReference type="ARBA" id="ARBA00022475"/>
    </source>
</evidence>
<dbReference type="PROSITE" id="PS51012">
    <property type="entry name" value="ABC_TM2"/>
    <property type="match status" value="1"/>
</dbReference>
<gene>
    <name evidence="10" type="ORF">E0L93_10620</name>
</gene>
<dbReference type="InterPro" id="IPR051449">
    <property type="entry name" value="ABC-2_transporter_component"/>
</dbReference>
<feature type="transmembrane region" description="Helical" evidence="8">
    <location>
        <begin position="21"/>
        <end position="40"/>
    </location>
</feature>
<comment type="subcellular location">
    <subcellularLocation>
        <location evidence="1 8">Cell membrane</location>
        <topology evidence="1 8">Multi-pass membrane protein</topology>
    </subcellularLocation>
</comment>
<evidence type="ECO:0000256" key="1">
    <source>
        <dbReference type="ARBA" id="ARBA00004651"/>
    </source>
</evidence>
<dbReference type="InterPro" id="IPR047817">
    <property type="entry name" value="ABC2_TM_bact-type"/>
</dbReference>
<protein>
    <recommendedName>
        <fullName evidence="8">Transport permease protein</fullName>
    </recommendedName>
</protein>
<dbReference type="EMBL" id="SKBU01000018">
    <property type="protein sequence ID" value="TCJ16124.1"/>
    <property type="molecule type" value="Genomic_DNA"/>
</dbReference>
<evidence type="ECO:0000256" key="6">
    <source>
        <dbReference type="ARBA" id="ARBA00022989"/>
    </source>
</evidence>
<keyword evidence="4 8" id="KW-1003">Cell membrane</keyword>
<name>A0A4R1BG62_9ACTN</name>
<sequence length="246" mass="27162">MRRTFVVGRRVLGQLRRNPRFLVLTIVGPLVIVYFLKLFFDTFPEGFDTGRYAVPAAAFIVHFLAFLLCAIALVQERTAGTMERMFINGFRRAEVIGGYVLGFLGLATLQAAVALGEVLWLFELDYDADVLATLFAVVWLLAIASVMLGIFVSTFARKEGQVFPFVPLIILPSVFLSGFLVDVGELPDWAGWLGHAFPVLYANNVIQEMIEPGGTLADVWVNFAVLAGYGLVLLLLASRTLPEVEK</sequence>
<feature type="domain" description="ABC transmembrane type-2" evidence="9">
    <location>
        <begin position="20"/>
        <end position="244"/>
    </location>
</feature>
<proteinExistence type="inferred from homology"/>
<evidence type="ECO:0000313" key="11">
    <source>
        <dbReference type="Proteomes" id="UP000295244"/>
    </source>
</evidence>